<reference evidence="3" key="2">
    <citation type="submission" date="2021-09" db="EMBL/GenBank/DDBJ databases">
        <authorList>
            <person name="Gilroy R."/>
        </authorList>
    </citation>
    <scope>NUCLEOTIDE SEQUENCE</scope>
    <source>
        <strain evidence="3">CHK165-8395</strain>
    </source>
</reference>
<dbReference type="InterPro" id="IPR028098">
    <property type="entry name" value="Glyco_trans_4-like_N"/>
</dbReference>
<reference evidence="3" key="1">
    <citation type="journal article" date="2021" name="PeerJ">
        <title>Extensive microbial diversity within the chicken gut microbiome revealed by metagenomics and culture.</title>
        <authorList>
            <person name="Gilroy R."/>
            <person name="Ravi A."/>
            <person name="Getino M."/>
            <person name="Pursley I."/>
            <person name="Horton D.L."/>
            <person name="Alikhan N.F."/>
            <person name="Baker D."/>
            <person name="Gharbi K."/>
            <person name="Hall N."/>
            <person name="Watson M."/>
            <person name="Adriaenssens E.M."/>
            <person name="Foster-Nyarko E."/>
            <person name="Jarju S."/>
            <person name="Secka A."/>
            <person name="Antonio M."/>
            <person name="Oren A."/>
            <person name="Chaudhuri R.R."/>
            <person name="La Ragione R."/>
            <person name="Hildebrand F."/>
            <person name="Pallen M.J."/>
        </authorList>
    </citation>
    <scope>NUCLEOTIDE SEQUENCE</scope>
    <source>
        <strain evidence="3">CHK165-8395</strain>
    </source>
</reference>
<dbReference type="InterPro" id="IPR050194">
    <property type="entry name" value="Glycosyltransferase_grp1"/>
</dbReference>
<protein>
    <submittedName>
        <fullName evidence="3">Glycosyltransferase family 1 protein</fullName>
    </submittedName>
</protein>
<feature type="domain" description="Glycosyltransferase subfamily 4-like N-terminal" evidence="2">
    <location>
        <begin position="17"/>
        <end position="180"/>
    </location>
</feature>
<evidence type="ECO:0000313" key="4">
    <source>
        <dbReference type="Proteomes" id="UP000718012"/>
    </source>
</evidence>
<dbReference type="InterPro" id="IPR001296">
    <property type="entry name" value="Glyco_trans_1"/>
</dbReference>
<dbReference type="EMBL" id="DYXD01000261">
    <property type="protein sequence ID" value="HJF08898.1"/>
    <property type="molecule type" value="Genomic_DNA"/>
</dbReference>
<dbReference type="Gene3D" id="3.40.50.2000">
    <property type="entry name" value="Glycogen Phosphorylase B"/>
    <property type="match status" value="2"/>
</dbReference>
<dbReference type="GO" id="GO:0016757">
    <property type="term" value="F:glycosyltransferase activity"/>
    <property type="evidence" value="ECO:0007669"/>
    <property type="project" value="InterPro"/>
</dbReference>
<organism evidence="3 4">
    <name type="scientific">Phocaeicola coprocola</name>
    <dbReference type="NCBI Taxonomy" id="310298"/>
    <lineage>
        <taxon>Bacteria</taxon>
        <taxon>Pseudomonadati</taxon>
        <taxon>Bacteroidota</taxon>
        <taxon>Bacteroidia</taxon>
        <taxon>Bacteroidales</taxon>
        <taxon>Bacteroidaceae</taxon>
        <taxon>Phocaeicola</taxon>
    </lineage>
</organism>
<dbReference type="Proteomes" id="UP000718012">
    <property type="component" value="Unassembled WGS sequence"/>
</dbReference>
<gene>
    <name evidence="3" type="ORF">K8U81_12075</name>
</gene>
<proteinExistence type="predicted"/>
<dbReference type="Pfam" id="PF00534">
    <property type="entry name" value="Glycos_transf_1"/>
    <property type="match status" value="1"/>
</dbReference>
<sequence length="374" mass="43355">MSEPIRILNLFTIMNRGGAETMVMNYYRAIDKSKIQFDFMVHRQERGAYDDEIEAMGGRIFRMCPIYPQNLFRYQQMLKEFFDNHPEYQILHSHMSELGYFAFKEAIKHGVPVRICHAHNTPVFSSETAIEKLKRIPRELLARQMRKLSTDYFTCSQIAGEWLFGKKNSKKLIFMRNAIDAQAFAYNETKALRVKADLDWTDKFIIGHVGRFCPQKNHNFLIDIFKVFHSKYPNSILALVGSGELQGKIQEKVKNMGLDKDVCFLGNRADMPNIYQVFDVFLFPSFYEGLPVSLIEAQASGLPCVISDTISDQTRLTSAYYPVSLKEKPEQWVAQLEKCMEMQHADTTAMIKEAGFDIYNNAKWLTNFYLNKLS</sequence>
<evidence type="ECO:0000313" key="3">
    <source>
        <dbReference type="EMBL" id="HJF08898.1"/>
    </source>
</evidence>
<dbReference type="AlphaFoldDB" id="A0A921FF27"/>
<dbReference type="PANTHER" id="PTHR45947:SF3">
    <property type="entry name" value="SULFOQUINOVOSYL TRANSFERASE SQD2"/>
    <property type="match status" value="1"/>
</dbReference>
<dbReference type="CDD" id="cd03812">
    <property type="entry name" value="GT4_CapH-like"/>
    <property type="match status" value="1"/>
</dbReference>
<dbReference type="PANTHER" id="PTHR45947">
    <property type="entry name" value="SULFOQUINOVOSYL TRANSFERASE SQD2"/>
    <property type="match status" value="1"/>
</dbReference>
<dbReference type="Pfam" id="PF13439">
    <property type="entry name" value="Glyco_transf_4"/>
    <property type="match status" value="1"/>
</dbReference>
<evidence type="ECO:0000259" key="2">
    <source>
        <dbReference type="Pfam" id="PF13439"/>
    </source>
</evidence>
<comment type="caution">
    <text evidence="3">The sequence shown here is derived from an EMBL/GenBank/DDBJ whole genome shotgun (WGS) entry which is preliminary data.</text>
</comment>
<name>A0A921FF27_9BACT</name>
<evidence type="ECO:0000259" key="1">
    <source>
        <dbReference type="Pfam" id="PF00534"/>
    </source>
</evidence>
<accession>A0A921FF27</accession>
<dbReference type="SUPFAM" id="SSF53756">
    <property type="entry name" value="UDP-Glycosyltransferase/glycogen phosphorylase"/>
    <property type="match status" value="1"/>
</dbReference>
<feature type="domain" description="Glycosyl transferase family 1" evidence="1">
    <location>
        <begin position="201"/>
        <end position="353"/>
    </location>
</feature>